<dbReference type="PANTHER" id="PTHR13285">
    <property type="entry name" value="ACYLTRANSFERASE"/>
    <property type="match status" value="1"/>
</dbReference>
<dbReference type="AlphaFoldDB" id="A0A6B2L1D5"/>
<dbReference type="GO" id="GO:0016746">
    <property type="term" value="F:acyltransferase activity"/>
    <property type="evidence" value="ECO:0007669"/>
    <property type="project" value="TreeGrafter"/>
</dbReference>
<dbReference type="GO" id="GO:0005783">
    <property type="term" value="C:endoplasmic reticulum"/>
    <property type="evidence" value="ECO:0007669"/>
    <property type="project" value="TreeGrafter"/>
</dbReference>
<dbReference type="PANTHER" id="PTHR13285:SF18">
    <property type="entry name" value="PROTEIN-CYSTEINE N-PALMITOYLTRANSFERASE RASP"/>
    <property type="match status" value="1"/>
</dbReference>
<feature type="transmembrane region" description="Helical" evidence="5">
    <location>
        <begin position="222"/>
        <end position="244"/>
    </location>
</feature>
<evidence type="ECO:0000256" key="1">
    <source>
        <dbReference type="ARBA" id="ARBA00004141"/>
    </source>
</evidence>
<keyword evidence="2 5" id="KW-0812">Transmembrane</keyword>
<feature type="transmembrane region" description="Helical" evidence="5">
    <location>
        <begin position="500"/>
        <end position="523"/>
    </location>
</feature>
<feature type="transmembrane region" description="Helical" evidence="5">
    <location>
        <begin position="94"/>
        <end position="121"/>
    </location>
</feature>
<feature type="transmembrane region" description="Helical" evidence="5">
    <location>
        <begin position="293"/>
        <end position="314"/>
    </location>
</feature>
<feature type="transmembrane region" description="Helical" evidence="5">
    <location>
        <begin position="60"/>
        <end position="82"/>
    </location>
</feature>
<organism evidence="6">
    <name type="scientific">Arcella intermedia</name>
    <dbReference type="NCBI Taxonomy" id="1963864"/>
    <lineage>
        <taxon>Eukaryota</taxon>
        <taxon>Amoebozoa</taxon>
        <taxon>Tubulinea</taxon>
        <taxon>Elardia</taxon>
        <taxon>Arcellinida</taxon>
        <taxon>Sphaerothecina</taxon>
        <taxon>Arcellidae</taxon>
        <taxon>Arcella</taxon>
    </lineage>
</organism>
<feature type="transmembrane region" description="Helical" evidence="5">
    <location>
        <begin position="455"/>
        <end position="474"/>
    </location>
</feature>
<proteinExistence type="predicted"/>
<reference evidence="6" key="1">
    <citation type="journal article" date="2020" name="J. Eukaryot. Microbiol.">
        <title>De novo Sequencing, Assembly and Annotation of the Transcriptome for the Free-Living Testate Amoeba Arcella intermedia.</title>
        <authorList>
            <person name="Ribeiro G.M."/>
            <person name="Porfirio-Sousa A.L."/>
            <person name="Maurer-Alcala X.X."/>
            <person name="Katz L.A."/>
            <person name="Lahr D.J.G."/>
        </authorList>
    </citation>
    <scope>NUCLEOTIDE SEQUENCE</scope>
</reference>
<feature type="transmembrane region" description="Helical" evidence="5">
    <location>
        <begin position="414"/>
        <end position="434"/>
    </location>
</feature>
<comment type="subcellular location">
    <subcellularLocation>
        <location evidence="1">Membrane</location>
        <topology evidence="1">Multi-pass membrane protein</topology>
    </subcellularLocation>
</comment>
<dbReference type="EMBL" id="GIBP01001780">
    <property type="protein sequence ID" value="NDV30749.1"/>
    <property type="molecule type" value="Transcribed_RNA"/>
</dbReference>
<keyword evidence="4 5" id="KW-0472">Membrane</keyword>
<dbReference type="Pfam" id="PF03062">
    <property type="entry name" value="MBOAT"/>
    <property type="match status" value="1"/>
</dbReference>
<feature type="transmembrane region" description="Helical" evidence="5">
    <location>
        <begin position="391"/>
        <end position="408"/>
    </location>
</feature>
<evidence type="ECO:0000256" key="5">
    <source>
        <dbReference type="SAM" id="Phobius"/>
    </source>
</evidence>
<evidence type="ECO:0000256" key="2">
    <source>
        <dbReference type="ARBA" id="ARBA00022692"/>
    </source>
</evidence>
<protein>
    <submittedName>
        <fullName evidence="6">Uncharacterized protein</fullName>
    </submittedName>
</protein>
<feature type="transmembrane region" description="Helical" evidence="5">
    <location>
        <begin position="264"/>
        <end position="281"/>
    </location>
</feature>
<evidence type="ECO:0000256" key="3">
    <source>
        <dbReference type="ARBA" id="ARBA00022989"/>
    </source>
</evidence>
<dbReference type="InterPro" id="IPR004299">
    <property type="entry name" value="MBOAT_fam"/>
</dbReference>
<evidence type="ECO:0000256" key="4">
    <source>
        <dbReference type="ARBA" id="ARBA00023136"/>
    </source>
</evidence>
<accession>A0A6B2L1D5</accession>
<keyword evidence="3 5" id="KW-1133">Transmembrane helix</keyword>
<name>A0A6B2L1D5_9EUKA</name>
<dbReference type="InterPro" id="IPR051085">
    <property type="entry name" value="MB_O-acyltransferase"/>
</dbReference>
<sequence>MLFFGLVAVGFYIYTTYVMKNLFDGYNSPLASQKLRLTPGWIPGRYMDDRDTQYHSFREFIPLLIIASFVMVGVGRLITFLWRSPRLKLTWNFIFGFLFVAVTSEGQILFPLFILTTNYYIVRFLGKSRLSPVFTWTYNCGLLVYFEYYHRFANIHPSLAFLDQYYGMFPWNSVPYAMTLRVISYGLDYYWMLTNPSKEVPNYAVHVPYETRQNTSASPGDYTLVGLLSFAFFFPTWVAGPYTTYNSYISHINNPQTSYPPAKLFLYFFRLLCCMLLKEVMDHYFYLTSYNTYIFSSGLWREIPVSVLAILSYWTLKSMYLKFLIIWRLFRTVALFDGIEIPENMDRCMSNNYTVSGFWRSWHRSFNMWLLRYVYFPLGGSRGNAWLKVRNIFLVFTFVVFAHAPRLVTDPQILAWGYSMAVFMLPELLAAYVFRSNGPLGGLRGKWYWKHIVSAGGSVMIVILIIGNICGYGLTLSSRDKTVPEVVLELVEHVFSWKNWLTVFSIFSLMMVGTEIMLVIRNVEEIVEGRKRKN</sequence>
<dbReference type="GO" id="GO:0016020">
    <property type="term" value="C:membrane"/>
    <property type="evidence" value="ECO:0007669"/>
    <property type="project" value="UniProtKB-SubCell"/>
</dbReference>
<evidence type="ECO:0000313" key="6">
    <source>
        <dbReference type="EMBL" id="NDV30749.1"/>
    </source>
</evidence>